<reference evidence="1 2" key="1">
    <citation type="journal article" date="2023" name="Nucleic Acids Res.">
        <title>The hologenome of Daphnia magna reveals possible DNA methylation and microbiome-mediated evolution of the host genome.</title>
        <authorList>
            <person name="Chaturvedi A."/>
            <person name="Li X."/>
            <person name="Dhandapani V."/>
            <person name="Marshall H."/>
            <person name="Kissane S."/>
            <person name="Cuenca-Cambronero M."/>
            <person name="Asole G."/>
            <person name="Calvet F."/>
            <person name="Ruiz-Romero M."/>
            <person name="Marangio P."/>
            <person name="Guigo R."/>
            <person name="Rago D."/>
            <person name="Mirbahai L."/>
            <person name="Eastwood N."/>
            <person name="Colbourne J.K."/>
            <person name="Zhou J."/>
            <person name="Mallon E."/>
            <person name="Orsini L."/>
        </authorList>
    </citation>
    <scope>NUCLEOTIDE SEQUENCE [LARGE SCALE GENOMIC DNA]</scope>
    <source>
        <strain evidence="1">LRV0_1</strain>
    </source>
</reference>
<dbReference type="EMBL" id="JAOYFB010000036">
    <property type="protein sequence ID" value="KAK4019521.1"/>
    <property type="molecule type" value="Genomic_DNA"/>
</dbReference>
<evidence type="ECO:0000313" key="1">
    <source>
        <dbReference type="EMBL" id="KAK4019521.1"/>
    </source>
</evidence>
<keyword evidence="2" id="KW-1185">Reference proteome</keyword>
<dbReference type="Proteomes" id="UP001234178">
    <property type="component" value="Unassembled WGS sequence"/>
</dbReference>
<evidence type="ECO:0000313" key="2">
    <source>
        <dbReference type="Proteomes" id="UP001234178"/>
    </source>
</evidence>
<proteinExistence type="predicted"/>
<organism evidence="1 2">
    <name type="scientific">Daphnia magna</name>
    <dbReference type="NCBI Taxonomy" id="35525"/>
    <lineage>
        <taxon>Eukaryota</taxon>
        <taxon>Metazoa</taxon>
        <taxon>Ecdysozoa</taxon>
        <taxon>Arthropoda</taxon>
        <taxon>Crustacea</taxon>
        <taxon>Branchiopoda</taxon>
        <taxon>Diplostraca</taxon>
        <taxon>Cladocera</taxon>
        <taxon>Anomopoda</taxon>
        <taxon>Daphniidae</taxon>
        <taxon>Daphnia</taxon>
    </lineage>
</organism>
<gene>
    <name evidence="1" type="ORF">OUZ56_001536</name>
</gene>
<comment type="caution">
    <text evidence="1">The sequence shown here is derived from an EMBL/GenBank/DDBJ whole genome shotgun (WGS) entry which is preliminary data.</text>
</comment>
<protein>
    <submittedName>
        <fullName evidence="1">Uncharacterized protein</fullName>
    </submittedName>
</protein>
<name>A0ABR0A2Y6_9CRUS</name>
<sequence length="68" mass="7767">MAGRVEMTVDLTPNVPHSVPPPLFLPFYKRIRIYFKTASGDVIGSRLQRSATISNRMRRFGKKNGKFN</sequence>
<accession>A0ABR0A2Y6</accession>